<dbReference type="Proteomes" id="UP000792457">
    <property type="component" value="Unassembled WGS sequence"/>
</dbReference>
<dbReference type="PANTHER" id="PTHR45712">
    <property type="entry name" value="AGAP008170-PA"/>
    <property type="match status" value="1"/>
</dbReference>
<dbReference type="Gene3D" id="3.80.10.10">
    <property type="entry name" value="Ribonuclease Inhibitor"/>
    <property type="match status" value="2"/>
</dbReference>
<evidence type="ECO:0000313" key="4">
    <source>
        <dbReference type="Proteomes" id="UP000792457"/>
    </source>
</evidence>
<dbReference type="PROSITE" id="PS51450">
    <property type="entry name" value="LRR"/>
    <property type="match status" value="1"/>
</dbReference>
<dbReference type="OrthoDB" id="8195690at2759"/>
<protein>
    <recommendedName>
        <fullName evidence="5">Chaoptin</fullName>
    </recommendedName>
</protein>
<gene>
    <name evidence="3" type="ORF">J437_LFUL006966</name>
</gene>
<evidence type="ECO:0008006" key="5">
    <source>
        <dbReference type="Google" id="ProtNLM"/>
    </source>
</evidence>
<proteinExistence type="predicted"/>
<dbReference type="SMART" id="SM00369">
    <property type="entry name" value="LRR_TYP"/>
    <property type="match status" value="8"/>
</dbReference>
<dbReference type="Pfam" id="PF13855">
    <property type="entry name" value="LRR_8"/>
    <property type="match status" value="2"/>
</dbReference>
<name>A0A8K0KAE1_LADFU</name>
<keyword evidence="1" id="KW-0433">Leucine-rich repeat</keyword>
<dbReference type="PANTHER" id="PTHR45712:SF22">
    <property type="entry name" value="INSULIN-LIKE GROWTH FACTOR-BINDING PROTEIN COMPLEX ACID LABILE SUBUNIT"/>
    <property type="match status" value="1"/>
</dbReference>
<keyword evidence="4" id="KW-1185">Reference proteome</keyword>
<sequence length="741" mass="80817">MRCLRINPGSGPLEEDASRFASLPRVLPGGPAVKRRHRSAVPSEAFGGHQPLQVPTICTQLSPSLSFLERNYSSLCLCSGTDLESLTKGLSSLASWRGSAPVDELVVEGGLVGGLPGRAFTPLRVRRLLMHRSGLERLSGAALLQLEESLVELMLIEPRLRSIPAELLDTLPVLEALTIDVESEDGADTFPGRPLSVPLLHALPSLRYLRISAPQSSGLGGIFPLRDPFTLPALLSLSLHGGWAHSKNVQPGDEGLWSLLAFVANCCGGIEELNIAGNGLRLGRRLTAASPIGEIMLRSLRIFDMSDNPLGMGWEDDEDQIPQIQWLLDSAPAWIFPSLLELRVDRSMISTLPEGALRSMPHLERLSLEGNSMRSIGPDALTDLPSLHQLRLRDNLLTEESMPPAPHRRRLPFTLPTLKFLNESLQSNNRSIAFQGLDLSKNILRGGSALRRLLSGAPSIRRLDLSENAIKHLADDVFTTTPLLEFVDLSGNPVLTPSHHSMPPQLSFLKPLSRLYELRISGNTLDSDSLPVEPRHLRVDNTSFPVLPPLPGVEVLVASDMFIQKLYYHPSSPPPFSAALLPRLTILDLSGNSLSMLEPGAFSGVSSTLSGINLSRNKLHGVLRLGPPISMRSLQRLDVSHNKLEAISIAPSAAVPELKLLNASWNGIETLENGLPGVLGPSLEVLDLSRNVIISLPEDPLKPFLMLTELWVCVDDISLTNIKYDKENSLNASRKDIILLF</sequence>
<dbReference type="InterPro" id="IPR003591">
    <property type="entry name" value="Leu-rich_rpt_typical-subtyp"/>
</dbReference>
<keyword evidence="2" id="KW-0677">Repeat</keyword>
<evidence type="ECO:0000313" key="3">
    <source>
        <dbReference type="EMBL" id="KAG8231310.1"/>
    </source>
</evidence>
<dbReference type="InterPro" id="IPR001611">
    <property type="entry name" value="Leu-rich_rpt"/>
</dbReference>
<dbReference type="InterPro" id="IPR032675">
    <property type="entry name" value="LRR_dom_sf"/>
</dbReference>
<dbReference type="EMBL" id="KZ308547">
    <property type="protein sequence ID" value="KAG8231310.1"/>
    <property type="molecule type" value="Genomic_DNA"/>
</dbReference>
<accession>A0A8K0KAE1</accession>
<reference evidence="3" key="2">
    <citation type="submission" date="2017-10" db="EMBL/GenBank/DDBJ databases">
        <title>Ladona fulva Genome sequencing and assembly.</title>
        <authorList>
            <person name="Murali S."/>
            <person name="Richards S."/>
            <person name="Bandaranaike D."/>
            <person name="Bellair M."/>
            <person name="Blankenburg K."/>
            <person name="Chao H."/>
            <person name="Dinh H."/>
            <person name="Doddapaneni H."/>
            <person name="Dugan-Rocha S."/>
            <person name="Elkadiri S."/>
            <person name="Gnanaolivu R."/>
            <person name="Hernandez B."/>
            <person name="Skinner E."/>
            <person name="Javaid M."/>
            <person name="Lee S."/>
            <person name="Li M."/>
            <person name="Ming W."/>
            <person name="Munidasa M."/>
            <person name="Muniz J."/>
            <person name="Nguyen L."/>
            <person name="Hughes D."/>
            <person name="Osuji N."/>
            <person name="Pu L.-L."/>
            <person name="Puazo M."/>
            <person name="Qu C."/>
            <person name="Quiroz J."/>
            <person name="Raj R."/>
            <person name="Weissenberger G."/>
            <person name="Xin Y."/>
            <person name="Zou X."/>
            <person name="Han Y."/>
            <person name="Worley K."/>
            <person name="Muzny D."/>
            <person name="Gibbs R."/>
        </authorList>
    </citation>
    <scope>NUCLEOTIDE SEQUENCE</scope>
    <source>
        <strain evidence="3">Sampled in the wild</strain>
    </source>
</reference>
<comment type="caution">
    <text evidence="3">The sequence shown here is derived from an EMBL/GenBank/DDBJ whole genome shotgun (WGS) entry which is preliminary data.</text>
</comment>
<evidence type="ECO:0000256" key="1">
    <source>
        <dbReference type="ARBA" id="ARBA00022614"/>
    </source>
</evidence>
<organism evidence="3 4">
    <name type="scientific">Ladona fulva</name>
    <name type="common">Scarce chaser dragonfly</name>
    <name type="synonym">Libellula fulva</name>
    <dbReference type="NCBI Taxonomy" id="123851"/>
    <lineage>
        <taxon>Eukaryota</taxon>
        <taxon>Metazoa</taxon>
        <taxon>Ecdysozoa</taxon>
        <taxon>Arthropoda</taxon>
        <taxon>Hexapoda</taxon>
        <taxon>Insecta</taxon>
        <taxon>Pterygota</taxon>
        <taxon>Palaeoptera</taxon>
        <taxon>Odonata</taxon>
        <taxon>Epiprocta</taxon>
        <taxon>Anisoptera</taxon>
        <taxon>Libelluloidea</taxon>
        <taxon>Libellulidae</taxon>
        <taxon>Ladona</taxon>
    </lineage>
</organism>
<dbReference type="InterPro" id="IPR050333">
    <property type="entry name" value="SLRP"/>
</dbReference>
<reference evidence="3" key="1">
    <citation type="submission" date="2013-04" db="EMBL/GenBank/DDBJ databases">
        <authorList>
            <person name="Qu J."/>
            <person name="Murali S.C."/>
            <person name="Bandaranaike D."/>
            <person name="Bellair M."/>
            <person name="Blankenburg K."/>
            <person name="Chao H."/>
            <person name="Dinh H."/>
            <person name="Doddapaneni H."/>
            <person name="Downs B."/>
            <person name="Dugan-Rocha S."/>
            <person name="Elkadiri S."/>
            <person name="Gnanaolivu R.D."/>
            <person name="Hernandez B."/>
            <person name="Javaid M."/>
            <person name="Jayaseelan J.C."/>
            <person name="Lee S."/>
            <person name="Li M."/>
            <person name="Ming W."/>
            <person name="Munidasa M."/>
            <person name="Muniz J."/>
            <person name="Nguyen L."/>
            <person name="Ongeri F."/>
            <person name="Osuji N."/>
            <person name="Pu L.-L."/>
            <person name="Puazo M."/>
            <person name="Qu C."/>
            <person name="Quiroz J."/>
            <person name="Raj R."/>
            <person name="Weissenberger G."/>
            <person name="Xin Y."/>
            <person name="Zou X."/>
            <person name="Han Y."/>
            <person name="Richards S."/>
            <person name="Worley K."/>
            <person name="Muzny D."/>
            <person name="Gibbs R."/>
        </authorList>
    </citation>
    <scope>NUCLEOTIDE SEQUENCE</scope>
    <source>
        <strain evidence="3">Sampled in the wild</strain>
    </source>
</reference>
<evidence type="ECO:0000256" key="2">
    <source>
        <dbReference type="ARBA" id="ARBA00022737"/>
    </source>
</evidence>
<dbReference type="AlphaFoldDB" id="A0A8K0KAE1"/>
<dbReference type="SUPFAM" id="SSF52047">
    <property type="entry name" value="RNI-like"/>
    <property type="match status" value="2"/>
</dbReference>